<organism evidence="1">
    <name type="scientific">marine metagenome</name>
    <dbReference type="NCBI Taxonomy" id="408172"/>
    <lineage>
        <taxon>unclassified sequences</taxon>
        <taxon>metagenomes</taxon>
        <taxon>ecological metagenomes</taxon>
    </lineage>
</organism>
<feature type="non-terminal residue" evidence="1">
    <location>
        <position position="1"/>
    </location>
</feature>
<gene>
    <name evidence="1" type="ORF">METZ01_LOCUS378416</name>
</gene>
<proteinExistence type="predicted"/>
<dbReference type="AlphaFoldDB" id="A0A382TV17"/>
<reference evidence="1" key="1">
    <citation type="submission" date="2018-05" db="EMBL/GenBank/DDBJ databases">
        <authorList>
            <person name="Lanie J.A."/>
            <person name="Ng W.-L."/>
            <person name="Kazmierczak K.M."/>
            <person name="Andrzejewski T.M."/>
            <person name="Davidsen T.M."/>
            <person name="Wayne K.J."/>
            <person name="Tettelin H."/>
            <person name="Glass J.I."/>
            <person name="Rusch D."/>
            <person name="Podicherti R."/>
            <person name="Tsui H.-C.T."/>
            <person name="Winkler M.E."/>
        </authorList>
    </citation>
    <scope>NUCLEOTIDE SEQUENCE</scope>
</reference>
<sequence>VDIKVIGPYNRQLAWRLREFTNIKWDESLAGDGHPAVILTPGADISISAGPGYIGQEFRLYEEFHDHTNLISKDNRNFKARPIGTTFDTIVVWTRQGDISPN</sequence>
<dbReference type="EMBL" id="UINC01139172">
    <property type="protein sequence ID" value="SVD25562.1"/>
    <property type="molecule type" value="Genomic_DNA"/>
</dbReference>
<evidence type="ECO:0000313" key="1">
    <source>
        <dbReference type="EMBL" id="SVD25562.1"/>
    </source>
</evidence>
<accession>A0A382TV17</accession>
<name>A0A382TV17_9ZZZZ</name>
<protein>
    <submittedName>
        <fullName evidence="1">Uncharacterized protein</fullName>
    </submittedName>
</protein>